<organism evidence="11 12">
    <name type="scientific">Sedimentitalea todarodis</name>
    <dbReference type="NCBI Taxonomy" id="1631240"/>
    <lineage>
        <taxon>Bacteria</taxon>
        <taxon>Pseudomonadati</taxon>
        <taxon>Pseudomonadota</taxon>
        <taxon>Alphaproteobacteria</taxon>
        <taxon>Rhodobacterales</taxon>
        <taxon>Paracoccaceae</taxon>
        <taxon>Sedimentitalea</taxon>
    </lineage>
</organism>
<evidence type="ECO:0000256" key="3">
    <source>
        <dbReference type="ARBA" id="ARBA00016337"/>
    </source>
</evidence>
<evidence type="ECO:0000256" key="5">
    <source>
        <dbReference type="ARBA" id="ARBA00022679"/>
    </source>
</evidence>
<dbReference type="Gene3D" id="3.10.520.10">
    <property type="entry name" value="ApbE-like domains"/>
    <property type="match status" value="1"/>
</dbReference>
<evidence type="ECO:0000256" key="8">
    <source>
        <dbReference type="ARBA" id="ARBA00022842"/>
    </source>
</evidence>
<dbReference type="PANTHER" id="PTHR30040">
    <property type="entry name" value="THIAMINE BIOSYNTHESIS LIPOPROTEIN APBE"/>
    <property type="match status" value="1"/>
</dbReference>
<comment type="catalytic activity">
    <reaction evidence="10">
        <text>L-threonyl-[protein] + FAD = FMN-L-threonyl-[protein] + AMP + H(+)</text>
        <dbReference type="Rhea" id="RHEA:36847"/>
        <dbReference type="Rhea" id="RHEA-COMP:11060"/>
        <dbReference type="Rhea" id="RHEA-COMP:11061"/>
        <dbReference type="ChEBI" id="CHEBI:15378"/>
        <dbReference type="ChEBI" id="CHEBI:30013"/>
        <dbReference type="ChEBI" id="CHEBI:57692"/>
        <dbReference type="ChEBI" id="CHEBI:74257"/>
        <dbReference type="ChEBI" id="CHEBI:456215"/>
        <dbReference type="EC" id="2.7.1.180"/>
    </reaction>
</comment>
<evidence type="ECO:0000256" key="1">
    <source>
        <dbReference type="ARBA" id="ARBA00001946"/>
    </source>
</evidence>
<dbReference type="Pfam" id="PF02424">
    <property type="entry name" value="ApbE"/>
    <property type="match status" value="1"/>
</dbReference>
<dbReference type="RefSeq" id="WP_316774541.1">
    <property type="nucleotide sequence ID" value="NZ_JASMWN010000003.1"/>
</dbReference>
<dbReference type="Proteomes" id="UP001255416">
    <property type="component" value="Unassembled WGS sequence"/>
</dbReference>
<accession>A0ABU3VBJ9</accession>
<dbReference type="InterPro" id="IPR024932">
    <property type="entry name" value="ApbE"/>
</dbReference>
<evidence type="ECO:0000256" key="4">
    <source>
        <dbReference type="ARBA" id="ARBA00022630"/>
    </source>
</evidence>
<keyword evidence="7" id="KW-0274">FAD</keyword>
<evidence type="ECO:0000313" key="11">
    <source>
        <dbReference type="EMBL" id="MDU9003551.1"/>
    </source>
</evidence>
<evidence type="ECO:0000256" key="10">
    <source>
        <dbReference type="ARBA" id="ARBA00048540"/>
    </source>
</evidence>
<sequence length="207" mass="22065">MISRRRFLSIAAAAVGTPAFGAPLRWRDVALGAEASLTIHAPPAQAEHALREVRALLRRVETLFSLFDPASDLAMLNQRGLLANPAPEFAQLLSLADRVHRATGGIFDPTIQPLWLAVSRQEPVAQAQGLIGWARTRRTPHRVALEPGQALTLNGIAQGYATDLVADAASTAFCMMPVPAIRNALSKLPGAPDATLVDTRGQVVSLS</sequence>
<proteinExistence type="predicted"/>
<dbReference type="GO" id="GO:0016740">
    <property type="term" value="F:transferase activity"/>
    <property type="evidence" value="ECO:0007669"/>
    <property type="project" value="UniProtKB-KW"/>
</dbReference>
<dbReference type="PROSITE" id="PS51318">
    <property type="entry name" value="TAT"/>
    <property type="match status" value="1"/>
</dbReference>
<comment type="caution">
    <text evidence="11">The sequence shown here is derived from an EMBL/GenBank/DDBJ whole genome shotgun (WGS) entry which is preliminary data.</text>
</comment>
<evidence type="ECO:0000256" key="7">
    <source>
        <dbReference type="ARBA" id="ARBA00022827"/>
    </source>
</evidence>
<evidence type="ECO:0000256" key="6">
    <source>
        <dbReference type="ARBA" id="ARBA00022723"/>
    </source>
</evidence>
<reference evidence="12" key="1">
    <citation type="submission" date="2023-05" db="EMBL/GenBank/DDBJ databases">
        <title>Sedimentitalea sp. nov. JM2-8.</title>
        <authorList>
            <person name="Huang J."/>
        </authorList>
    </citation>
    <scope>NUCLEOTIDE SEQUENCE [LARGE SCALE GENOMIC DNA]</scope>
    <source>
        <strain evidence="12">KHS03</strain>
    </source>
</reference>
<keyword evidence="5 11" id="KW-0808">Transferase</keyword>
<dbReference type="EC" id="2.7.1.180" evidence="2"/>
<comment type="cofactor">
    <cofactor evidence="1">
        <name>Mg(2+)</name>
        <dbReference type="ChEBI" id="CHEBI:18420"/>
    </cofactor>
</comment>
<keyword evidence="6" id="KW-0479">Metal-binding</keyword>
<dbReference type="InterPro" id="IPR003374">
    <property type="entry name" value="ApbE-like_sf"/>
</dbReference>
<evidence type="ECO:0000313" key="12">
    <source>
        <dbReference type="Proteomes" id="UP001255416"/>
    </source>
</evidence>
<dbReference type="EMBL" id="JASMWN010000003">
    <property type="protein sequence ID" value="MDU9003551.1"/>
    <property type="molecule type" value="Genomic_DNA"/>
</dbReference>
<dbReference type="PANTHER" id="PTHR30040:SF2">
    <property type="entry name" value="FAD:PROTEIN FMN TRANSFERASE"/>
    <property type="match status" value="1"/>
</dbReference>
<name>A0ABU3VBJ9_9RHOB</name>
<dbReference type="InterPro" id="IPR006311">
    <property type="entry name" value="TAT_signal"/>
</dbReference>
<gene>
    <name evidence="11" type="ORF">QO231_06755</name>
</gene>
<keyword evidence="12" id="KW-1185">Reference proteome</keyword>
<keyword evidence="4" id="KW-0285">Flavoprotein</keyword>
<keyword evidence="8" id="KW-0460">Magnesium</keyword>
<dbReference type="SUPFAM" id="SSF143631">
    <property type="entry name" value="ApbE-like"/>
    <property type="match status" value="1"/>
</dbReference>
<evidence type="ECO:0000256" key="2">
    <source>
        <dbReference type="ARBA" id="ARBA00011955"/>
    </source>
</evidence>
<evidence type="ECO:0000256" key="9">
    <source>
        <dbReference type="ARBA" id="ARBA00031306"/>
    </source>
</evidence>
<protein>
    <recommendedName>
        <fullName evidence="3">FAD:protein FMN transferase</fullName>
        <ecNumber evidence="2">2.7.1.180</ecNumber>
    </recommendedName>
    <alternativeName>
        <fullName evidence="9">Flavin transferase</fullName>
    </alternativeName>
</protein>